<dbReference type="Gene3D" id="3.30.1310.10">
    <property type="entry name" value="Nucleoid-associated protein YbaB-like domain"/>
    <property type="match status" value="1"/>
</dbReference>
<dbReference type="SUPFAM" id="SSF82607">
    <property type="entry name" value="YbaB-like"/>
    <property type="match status" value="1"/>
</dbReference>
<dbReference type="AlphaFoldDB" id="A0A1G2ABA5"/>
<gene>
    <name evidence="1" type="ORF">A3H61_01975</name>
</gene>
<protein>
    <recommendedName>
        <fullName evidence="3">Nucleoid-associated protein, YbaB/EbfC family</fullName>
    </recommendedName>
</protein>
<sequence length="98" mass="11482">MFNKLKQFKDLRDQAKKIQKQMEDEILEVAKDGIRIKINGANEILELDIEDRLLKEKERLILAIKKVFKDAVHEVQKKMAKRMMGSDINFDALKKLGL</sequence>
<organism evidence="1 2">
    <name type="scientific">Candidatus Jacksonbacteria bacterium RIFCSPLOWO2_02_FULL_44_20</name>
    <dbReference type="NCBI Taxonomy" id="1798460"/>
    <lineage>
        <taxon>Bacteria</taxon>
        <taxon>Candidatus Jacksoniibacteriota</taxon>
    </lineage>
</organism>
<dbReference type="Proteomes" id="UP000178315">
    <property type="component" value="Unassembled WGS sequence"/>
</dbReference>
<dbReference type="InterPro" id="IPR004401">
    <property type="entry name" value="YbaB/EbfC"/>
</dbReference>
<dbReference type="EMBL" id="MHJU01000005">
    <property type="protein sequence ID" value="OGY73929.1"/>
    <property type="molecule type" value="Genomic_DNA"/>
</dbReference>
<reference evidence="1 2" key="1">
    <citation type="journal article" date="2016" name="Nat. Commun.">
        <title>Thousands of microbial genomes shed light on interconnected biogeochemical processes in an aquifer system.</title>
        <authorList>
            <person name="Anantharaman K."/>
            <person name="Brown C.T."/>
            <person name="Hug L.A."/>
            <person name="Sharon I."/>
            <person name="Castelle C.J."/>
            <person name="Probst A.J."/>
            <person name="Thomas B.C."/>
            <person name="Singh A."/>
            <person name="Wilkins M.J."/>
            <person name="Karaoz U."/>
            <person name="Brodie E.L."/>
            <person name="Williams K.H."/>
            <person name="Hubbard S.S."/>
            <person name="Banfield J.F."/>
        </authorList>
    </citation>
    <scope>NUCLEOTIDE SEQUENCE [LARGE SCALE GENOMIC DNA]</scope>
</reference>
<dbReference type="GO" id="GO:0003677">
    <property type="term" value="F:DNA binding"/>
    <property type="evidence" value="ECO:0007669"/>
    <property type="project" value="InterPro"/>
</dbReference>
<evidence type="ECO:0000313" key="1">
    <source>
        <dbReference type="EMBL" id="OGY73929.1"/>
    </source>
</evidence>
<evidence type="ECO:0008006" key="3">
    <source>
        <dbReference type="Google" id="ProtNLM"/>
    </source>
</evidence>
<proteinExistence type="predicted"/>
<dbReference type="InterPro" id="IPR036894">
    <property type="entry name" value="YbaB-like_sf"/>
</dbReference>
<comment type="caution">
    <text evidence="1">The sequence shown here is derived from an EMBL/GenBank/DDBJ whole genome shotgun (WGS) entry which is preliminary data.</text>
</comment>
<evidence type="ECO:0000313" key="2">
    <source>
        <dbReference type="Proteomes" id="UP000178315"/>
    </source>
</evidence>
<dbReference type="Pfam" id="PF02575">
    <property type="entry name" value="YbaB_DNA_bd"/>
    <property type="match status" value="1"/>
</dbReference>
<accession>A0A1G2ABA5</accession>
<name>A0A1G2ABA5_9BACT</name>